<dbReference type="AlphaFoldDB" id="M1DA79"/>
<dbReference type="PANTHER" id="PTHR33180:SF31">
    <property type="entry name" value="POLYPROTEIN PROTEIN"/>
    <property type="match status" value="1"/>
</dbReference>
<feature type="region of interest" description="Disordered" evidence="1">
    <location>
        <begin position="392"/>
        <end position="416"/>
    </location>
</feature>
<protein>
    <recommendedName>
        <fullName evidence="2">Putative plant transposon protein domain-containing protein</fullName>
    </recommendedName>
</protein>
<proteinExistence type="predicted"/>
<feature type="domain" description="Putative plant transposon protein" evidence="2">
    <location>
        <begin position="148"/>
        <end position="302"/>
    </location>
</feature>
<sequence>MDEVSFMALFNQNGAAVQEARPNVAGRDKPPRKKASIKINEDAAASKAKATKLPTTGRKGKGKGKAPASPQACSESDGIYATHLTTYESEGEHYEHQTAISKPEDELVAAQKAELRSKKLNDPSRIRTSQLPTPPTPAQAVVLTPPSFTRPRYPYISNWVREFYTAYGALVSQRKKLPAKFKPVDYVVVWGKKVLCDSTNINEVLECTNNIVDAHQYRLKTKSLKRMKSFLATLICDGTLRWLEEGAPIEKKDLHVAARYWFGFIISTIMPSQNESVLCHTKSACLGSIIAREHINLVLIIELYRLEWVPRDVKKDVEVISTSSTDIRRIEKEYLKDEDEKKKATPVDISPVVETDAQPVEVPFPISSLGLQDMNTRANPRRMEEEIVNEGVPSQGLQGDQVPQGDQIPLGNQGNEVPVDPPAMTNKEIRSVFLTLVQAMTAQVN</sequence>
<dbReference type="Pfam" id="PF20167">
    <property type="entry name" value="Transposase_32"/>
    <property type="match status" value="1"/>
</dbReference>
<reference evidence="3" key="2">
    <citation type="submission" date="2015-06" db="UniProtKB">
        <authorList>
            <consortium name="EnsemblPlants"/>
        </authorList>
    </citation>
    <scope>IDENTIFICATION</scope>
    <source>
        <strain evidence="3">DM1-3 516 R44</strain>
    </source>
</reference>
<feature type="region of interest" description="Disordered" evidence="1">
    <location>
        <begin position="123"/>
        <end position="143"/>
    </location>
</feature>
<dbReference type="Proteomes" id="UP000011115">
    <property type="component" value="Unassembled WGS sequence"/>
</dbReference>
<feature type="region of interest" description="Disordered" evidence="1">
    <location>
        <begin position="11"/>
        <end position="77"/>
    </location>
</feature>
<reference evidence="4" key="1">
    <citation type="journal article" date="2011" name="Nature">
        <title>Genome sequence and analysis of the tuber crop potato.</title>
        <authorList>
            <consortium name="The Potato Genome Sequencing Consortium"/>
        </authorList>
    </citation>
    <scope>NUCLEOTIDE SEQUENCE [LARGE SCALE GENOMIC DNA]</scope>
    <source>
        <strain evidence="4">cv. DM1-3 516 R44</strain>
    </source>
</reference>
<evidence type="ECO:0000256" key="1">
    <source>
        <dbReference type="SAM" id="MobiDB-lite"/>
    </source>
</evidence>
<dbReference type="GO" id="GO:0009523">
    <property type="term" value="C:photosystem II"/>
    <property type="evidence" value="ECO:0000318"/>
    <property type="project" value="GO_Central"/>
</dbReference>
<organism evidence="3 4">
    <name type="scientific">Solanum tuberosum</name>
    <name type="common">Potato</name>
    <dbReference type="NCBI Taxonomy" id="4113"/>
    <lineage>
        <taxon>Eukaryota</taxon>
        <taxon>Viridiplantae</taxon>
        <taxon>Streptophyta</taxon>
        <taxon>Embryophyta</taxon>
        <taxon>Tracheophyta</taxon>
        <taxon>Spermatophyta</taxon>
        <taxon>Magnoliopsida</taxon>
        <taxon>eudicotyledons</taxon>
        <taxon>Gunneridae</taxon>
        <taxon>Pentapetalae</taxon>
        <taxon>asterids</taxon>
        <taxon>lamiids</taxon>
        <taxon>Solanales</taxon>
        <taxon>Solanaceae</taxon>
        <taxon>Solanoideae</taxon>
        <taxon>Solaneae</taxon>
        <taxon>Solanum</taxon>
    </lineage>
</organism>
<dbReference type="PaxDb" id="4113-PGSC0003DMT400085764"/>
<dbReference type="PANTHER" id="PTHR33180">
    <property type="entry name" value="PHOTOSYSTEM II CP43 REACTION CENTER PROTEIN"/>
    <property type="match status" value="1"/>
</dbReference>
<dbReference type="EnsemblPlants" id="PGSC0003DMT400085764">
    <property type="protein sequence ID" value="PGSC0003DMT400085764"/>
    <property type="gene ID" value="PGSC0003DMG400035335"/>
</dbReference>
<name>M1DA79_SOLTU</name>
<dbReference type="Gramene" id="PGSC0003DMT400085764">
    <property type="protein sequence ID" value="PGSC0003DMT400085764"/>
    <property type="gene ID" value="PGSC0003DMG400035335"/>
</dbReference>
<dbReference type="HOGENOM" id="CLU_029307_1_1_1"/>
<accession>M1DA79</accession>
<evidence type="ECO:0000259" key="2">
    <source>
        <dbReference type="Pfam" id="PF20167"/>
    </source>
</evidence>
<dbReference type="InterPro" id="IPR046796">
    <property type="entry name" value="Transposase_32_dom"/>
</dbReference>
<evidence type="ECO:0000313" key="4">
    <source>
        <dbReference type="Proteomes" id="UP000011115"/>
    </source>
</evidence>
<dbReference type="GO" id="GO:0009579">
    <property type="term" value="C:thylakoid"/>
    <property type="evidence" value="ECO:0000318"/>
    <property type="project" value="GO_Central"/>
</dbReference>
<keyword evidence="4" id="KW-1185">Reference proteome</keyword>
<dbReference type="InParanoid" id="M1DA79"/>
<evidence type="ECO:0000313" key="3">
    <source>
        <dbReference type="EnsemblPlants" id="PGSC0003DMT400085764"/>
    </source>
</evidence>